<dbReference type="OrthoDB" id="1694816at2759"/>
<keyword evidence="2" id="KW-1185">Reference proteome</keyword>
<proteinExistence type="predicted"/>
<sequence>RSHSTTSKYVGLDLVELNKEPTRHSSYVIEIPDLNQEPSEQVLDFINLNQMLESCNTHPLMKEIPDMFHSYITHVQDVRGDGNYGFRVI</sequence>
<accession>A0A7J9G6K6</accession>
<dbReference type="Proteomes" id="UP000593560">
    <property type="component" value="Unassembled WGS sequence"/>
</dbReference>
<evidence type="ECO:0000313" key="1">
    <source>
        <dbReference type="EMBL" id="MBA0793101.1"/>
    </source>
</evidence>
<reference evidence="1 2" key="1">
    <citation type="journal article" date="2019" name="Genome Biol. Evol.">
        <title>Insights into the evolution of the New World diploid cottons (Gossypium, subgenus Houzingenia) based on genome sequencing.</title>
        <authorList>
            <person name="Grover C.E."/>
            <person name="Arick M.A. 2nd"/>
            <person name="Thrash A."/>
            <person name="Conover J.L."/>
            <person name="Sanders W.S."/>
            <person name="Peterson D.G."/>
            <person name="Frelichowski J.E."/>
            <person name="Scheffler J.A."/>
            <person name="Scheffler B.E."/>
            <person name="Wendel J.F."/>
        </authorList>
    </citation>
    <scope>NUCLEOTIDE SEQUENCE [LARGE SCALE GENOMIC DNA]</scope>
    <source>
        <strain evidence="1">0</strain>
        <tissue evidence="1">Leaf</tissue>
    </source>
</reference>
<feature type="non-terminal residue" evidence="1">
    <location>
        <position position="1"/>
    </location>
</feature>
<organism evidence="1 2">
    <name type="scientific">Gossypium harknessii</name>
    <dbReference type="NCBI Taxonomy" id="34285"/>
    <lineage>
        <taxon>Eukaryota</taxon>
        <taxon>Viridiplantae</taxon>
        <taxon>Streptophyta</taxon>
        <taxon>Embryophyta</taxon>
        <taxon>Tracheophyta</taxon>
        <taxon>Spermatophyta</taxon>
        <taxon>Magnoliopsida</taxon>
        <taxon>eudicotyledons</taxon>
        <taxon>Gunneridae</taxon>
        <taxon>Pentapetalae</taxon>
        <taxon>rosids</taxon>
        <taxon>malvids</taxon>
        <taxon>Malvales</taxon>
        <taxon>Malvaceae</taxon>
        <taxon>Malvoideae</taxon>
        <taxon>Gossypium</taxon>
    </lineage>
</organism>
<dbReference type="AlphaFoldDB" id="A0A7J9G6K6"/>
<name>A0A7J9G6K6_9ROSI</name>
<evidence type="ECO:0000313" key="2">
    <source>
        <dbReference type="Proteomes" id="UP000593560"/>
    </source>
</evidence>
<dbReference type="EMBL" id="JABFAD010000002">
    <property type="protein sequence ID" value="MBA0793101.1"/>
    <property type="molecule type" value="Genomic_DNA"/>
</dbReference>
<protein>
    <submittedName>
        <fullName evidence="1">Uncharacterized protein</fullName>
    </submittedName>
</protein>
<comment type="caution">
    <text evidence="1">The sequence shown here is derived from an EMBL/GenBank/DDBJ whole genome shotgun (WGS) entry which is preliminary data.</text>
</comment>
<feature type="non-terminal residue" evidence="1">
    <location>
        <position position="89"/>
    </location>
</feature>
<gene>
    <name evidence="1" type="ORF">Gohar_017533</name>
</gene>